<feature type="repeat" description="WD" evidence="3">
    <location>
        <begin position="169"/>
        <end position="210"/>
    </location>
</feature>
<dbReference type="InterPro" id="IPR001680">
    <property type="entry name" value="WD40_rpt"/>
</dbReference>
<reference evidence="4 5" key="1">
    <citation type="submission" date="2020-08" db="EMBL/GenBank/DDBJ databases">
        <title>Genomic Encyclopedia of Type Strains, Phase IV (KMG-IV): sequencing the most valuable type-strain genomes for metagenomic binning, comparative biology and taxonomic classification.</title>
        <authorList>
            <person name="Goeker M."/>
        </authorList>
    </citation>
    <scope>NUCLEOTIDE SEQUENCE [LARGE SCALE GENOMIC DNA]</scope>
    <source>
        <strain evidence="4 5">DSM 26287</strain>
    </source>
</reference>
<dbReference type="SMART" id="SM00320">
    <property type="entry name" value="WD40"/>
    <property type="match status" value="4"/>
</dbReference>
<dbReference type="Gene3D" id="2.130.10.10">
    <property type="entry name" value="YVTN repeat-like/Quinoprotein amine dehydrogenase"/>
    <property type="match status" value="2"/>
</dbReference>
<dbReference type="PANTHER" id="PTHR22847:SF637">
    <property type="entry name" value="WD REPEAT DOMAIN 5B"/>
    <property type="match status" value="1"/>
</dbReference>
<keyword evidence="5" id="KW-1185">Reference proteome</keyword>
<dbReference type="SUPFAM" id="SSF50978">
    <property type="entry name" value="WD40 repeat-like"/>
    <property type="match status" value="1"/>
</dbReference>
<accession>A0A7X0TSF2</accession>
<dbReference type="PROSITE" id="PS50082">
    <property type="entry name" value="WD_REPEATS_2"/>
    <property type="match status" value="1"/>
</dbReference>
<keyword evidence="2" id="KW-0677">Repeat</keyword>
<dbReference type="EMBL" id="JACHHU010000002">
    <property type="protein sequence ID" value="MBB6542072.1"/>
    <property type="molecule type" value="Genomic_DNA"/>
</dbReference>
<dbReference type="PANTHER" id="PTHR22847">
    <property type="entry name" value="WD40 REPEAT PROTEIN"/>
    <property type="match status" value="1"/>
</dbReference>
<dbReference type="PROSITE" id="PS50294">
    <property type="entry name" value="WD_REPEATS_REGION"/>
    <property type="match status" value="1"/>
</dbReference>
<dbReference type="RefSeq" id="WP_184422310.1">
    <property type="nucleotide sequence ID" value="NZ_AP027362.1"/>
</dbReference>
<proteinExistence type="predicted"/>
<comment type="caution">
    <text evidence="4">The sequence shown here is derived from an EMBL/GenBank/DDBJ whole genome shotgun (WGS) entry which is preliminary data.</text>
</comment>
<evidence type="ECO:0000313" key="5">
    <source>
        <dbReference type="Proteomes" id="UP000537141"/>
    </source>
</evidence>
<dbReference type="Pfam" id="PF00400">
    <property type="entry name" value="WD40"/>
    <property type="match status" value="1"/>
</dbReference>
<dbReference type="Proteomes" id="UP000537141">
    <property type="component" value="Unassembled WGS sequence"/>
</dbReference>
<dbReference type="InterPro" id="IPR036322">
    <property type="entry name" value="WD40_repeat_dom_sf"/>
</dbReference>
<sequence length="338" mass="38043">MMTAPCLNRLNKYIQKTILALLSLIFIAGCSDNTLVDSPAVTTQYYSEKLLKSADISNDGRYSLLSDNQQVCLWDNTKNQLVYNCIASLEAQLIELVGISKSNKYFYTSNRVNVHLYQLDTGRLITVWSAGDNIINDIAMSADDATMILGFRNGQVSVIGVHDNKINTFDIHRLDINSVSLSDDGQLAFTGSSDKAAKLWHTQTGEIKKVFTHKMRVNHVAISPDAKLAFSLDAIDNRYFWLLPSGQLFSELQSSVRFIEFNQSQFSSDKQWLLTGGPRQSLRLWRLTTGKLYAKWETYKPPEKIRSSVLSVTFINNYTVASLSSDGVFQTWQIPTAH</sequence>
<evidence type="ECO:0000313" key="4">
    <source>
        <dbReference type="EMBL" id="MBB6542072.1"/>
    </source>
</evidence>
<evidence type="ECO:0000256" key="2">
    <source>
        <dbReference type="ARBA" id="ARBA00022737"/>
    </source>
</evidence>
<dbReference type="AlphaFoldDB" id="A0A7X0TSF2"/>
<evidence type="ECO:0000256" key="1">
    <source>
        <dbReference type="ARBA" id="ARBA00022574"/>
    </source>
</evidence>
<name>A0A7X0TSF2_9GAMM</name>
<organism evidence="4 5">
    <name type="scientific">Thalassotalea piscium</name>
    <dbReference type="NCBI Taxonomy" id="1230533"/>
    <lineage>
        <taxon>Bacteria</taxon>
        <taxon>Pseudomonadati</taxon>
        <taxon>Pseudomonadota</taxon>
        <taxon>Gammaproteobacteria</taxon>
        <taxon>Alteromonadales</taxon>
        <taxon>Colwelliaceae</taxon>
        <taxon>Thalassotalea</taxon>
    </lineage>
</organism>
<dbReference type="InterPro" id="IPR015943">
    <property type="entry name" value="WD40/YVTN_repeat-like_dom_sf"/>
</dbReference>
<protein>
    <submittedName>
        <fullName evidence="4">WD40 repeat protein</fullName>
    </submittedName>
</protein>
<keyword evidence="1 3" id="KW-0853">WD repeat</keyword>
<evidence type="ECO:0000256" key="3">
    <source>
        <dbReference type="PROSITE-ProRule" id="PRU00221"/>
    </source>
</evidence>
<gene>
    <name evidence="4" type="ORF">HNQ55_000547</name>
</gene>